<dbReference type="Proteomes" id="UP000827549">
    <property type="component" value="Chromosome 5"/>
</dbReference>
<proteinExistence type="predicted"/>
<gene>
    <name evidence="1" type="ORF">LOC62_05G006824</name>
</gene>
<dbReference type="AlphaFoldDB" id="A0AAF1BMD2"/>
<dbReference type="EMBL" id="CP086718">
    <property type="protein sequence ID" value="WOO83295.1"/>
    <property type="molecule type" value="Genomic_DNA"/>
</dbReference>
<sequence>MFTPTSFPHITESIVHYVITARDHDTLLALRATCKGMKELVDPVLFKHAALTSTSNIASLRPYLGPPAILVKWIEDQDTSRILPDGNHPAFLSALGHGQILDIKGSALPGWIHASGVGGGQLDTVRDLTVPPSPALTLRARKNVRFIQHARVSNLASATACLDLAARPGATSLVINIGLHPQVEPMTSPAPPPITPLPESGVDELVMVFNKVANTETLRTRIFLLRASLSVDEDRPALEHIPRLLGLNMTSTRRITVVGLETLDSRWMIPGPKLAPAALRSRVAAEIHGVAIKAYFERHGRPKPITELQRSSELLRSLTLEEYREEVGDEEFRINCVE</sequence>
<organism evidence="1 2">
    <name type="scientific">Vanrija pseudolonga</name>
    <dbReference type="NCBI Taxonomy" id="143232"/>
    <lineage>
        <taxon>Eukaryota</taxon>
        <taxon>Fungi</taxon>
        <taxon>Dikarya</taxon>
        <taxon>Basidiomycota</taxon>
        <taxon>Agaricomycotina</taxon>
        <taxon>Tremellomycetes</taxon>
        <taxon>Trichosporonales</taxon>
        <taxon>Trichosporonaceae</taxon>
        <taxon>Vanrija</taxon>
    </lineage>
</organism>
<evidence type="ECO:0000313" key="2">
    <source>
        <dbReference type="Proteomes" id="UP000827549"/>
    </source>
</evidence>
<evidence type="ECO:0008006" key="3">
    <source>
        <dbReference type="Google" id="ProtNLM"/>
    </source>
</evidence>
<evidence type="ECO:0000313" key="1">
    <source>
        <dbReference type="EMBL" id="WOO83295.1"/>
    </source>
</evidence>
<keyword evidence="2" id="KW-1185">Reference proteome</keyword>
<protein>
    <recommendedName>
        <fullName evidence="3">F-box domain-containing protein</fullName>
    </recommendedName>
</protein>
<reference evidence="1" key="1">
    <citation type="submission" date="2023-10" db="EMBL/GenBank/DDBJ databases">
        <authorList>
            <person name="Noh H."/>
        </authorList>
    </citation>
    <scope>NUCLEOTIDE SEQUENCE</scope>
    <source>
        <strain evidence="1">DUCC4014</strain>
    </source>
</reference>
<accession>A0AAF1BMD2</accession>
<dbReference type="RefSeq" id="XP_062629321.1">
    <property type="nucleotide sequence ID" value="XM_062773337.1"/>
</dbReference>
<name>A0AAF1BMD2_9TREE</name>
<dbReference type="GeneID" id="87809999"/>